<dbReference type="RefSeq" id="WP_308456562.1">
    <property type="nucleotide sequence ID" value="NZ_JAJEQM010000011.1"/>
</dbReference>
<proteinExistence type="inferred from homology"/>
<dbReference type="GO" id="GO:0006508">
    <property type="term" value="P:proteolysis"/>
    <property type="evidence" value="ECO:0007669"/>
    <property type="project" value="InterPro"/>
</dbReference>
<dbReference type="Proteomes" id="UP001198242">
    <property type="component" value="Unassembled WGS sequence"/>
</dbReference>
<evidence type="ECO:0000256" key="1">
    <source>
        <dbReference type="ARBA" id="ARBA00007261"/>
    </source>
</evidence>
<dbReference type="SUPFAM" id="SSF63411">
    <property type="entry name" value="LuxS/MPP-like metallohydrolase"/>
    <property type="match status" value="2"/>
</dbReference>
<evidence type="ECO:0000259" key="4">
    <source>
        <dbReference type="Pfam" id="PF05193"/>
    </source>
</evidence>
<evidence type="ECO:0000259" key="3">
    <source>
        <dbReference type="Pfam" id="PF00675"/>
    </source>
</evidence>
<reference evidence="5 6" key="1">
    <citation type="submission" date="2021-10" db="EMBL/GenBank/DDBJ databases">
        <title>Anaerobic single-cell dispensing facilitates the cultivation of human gut bacteria.</title>
        <authorList>
            <person name="Afrizal A."/>
        </authorList>
    </citation>
    <scope>NUCLEOTIDE SEQUENCE [LARGE SCALE GENOMIC DNA]</scope>
    <source>
        <strain evidence="5 6">CLA-AA-H232</strain>
    </source>
</reference>
<dbReference type="InterPro" id="IPR050361">
    <property type="entry name" value="MPP/UQCRC_Complex"/>
</dbReference>
<organism evidence="5 6">
    <name type="scientific">Hominilimicola fabiformis</name>
    <dbReference type="NCBI Taxonomy" id="2885356"/>
    <lineage>
        <taxon>Bacteria</taxon>
        <taxon>Bacillati</taxon>
        <taxon>Bacillota</taxon>
        <taxon>Clostridia</taxon>
        <taxon>Eubacteriales</taxon>
        <taxon>Oscillospiraceae</taxon>
        <taxon>Hominilimicola</taxon>
    </lineage>
</organism>
<feature type="domain" description="Peptidase M16 N-terminal" evidence="3">
    <location>
        <begin position="13"/>
        <end position="159"/>
    </location>
</feature>
<dbReference type="PROSITE" id="PS00143">
    <property type="entry name" value="INSULINASE"/>
    <property type="match status" value="1"/>
</dbReference>
<dbReference type="Pfam" id="PF00675">
    <property type="entry name" value="Peptidase_M16"/>
    <property type="match status" value="1"/>
</dbReference>
<dbReference type="Pfam" id="PF05193">
    <property type="entry name" value="Peptidase_M16_C"/>
    <property type="match status" value="1"/>
</dbReference>
<dbReference type="PANTHER" id="PTHR11851:SF49">
    <property type="entry name" value="MITOCHONDRIAL-PROCESSING PEPTIDASE SUBUNIT ALPHA"/>
    <property type="match status" value="1"/>
</dbReference>
<dbReference type="GO" id="GO:0004222">
    <property type="term" value="F:metalloendopeptidase activity"/>
    <property type="evidence" value="ECO:0007669"/>
    <property type="project" value="InterPro"/>
</dbReference>
<comment type="caution">
    <text evidence="5">The sequence shown here is derived from an EMBL/GenBank/DDBJ whole genome shotgun (WGS) entry which is preliminary data.</text>
</comment>
<feature type="domain" description="Peptidase M16 C-terminal" evidence="4">
    <location>
        <begin position="165"/>
        <end position="339"/>
    </location>
</feature>
<dbReference type="InterPro" id="IPR007863">
    <property type="entry name" value="Peptidase_M16_C"/>
</dbReference>
<keyword evidence="6" id="KW-1185">Reference proteome</keyword>
<evidence type="ECO:0000313" key="5">
    <source>
        <dbReference type="EMBL" id="MCC2210866.1"/>
    </source>
</evidence>
<gene>
    <name evidence="5" type="ORF">LKE05_08710</name>
</gene>
<dbReference type="InterPro" id="IPR011765">
    <property type="entry name" value="Pept_M16_N"/>
</dbReference>
<comment type="similarity">
    <text evidence="1 2">Belongs to the peptidase M16 family.</text>
</comment>
<evidence type="ECO:0000313" key="6">
    <source>
        <dbReference type="Proteomes" id="UP001198242"/>
    </source>
</evidence>
<dbReference type="AlphaFoldDB" id="A0AAE3DZS5"/>
<dbReference type="EMBL" id="JAJEQM010000011">
    <property type="protein sequence ID" value="MCC2210866.1"/>
    <property type="molecule type" value="Genomic_DNA"/>
</dbReference>
<dbReference type="InterPro" id="IPR001431">
    <property type="entry name" value="Pept_M16_Zn_BS"/>
</dbReference>
<sequence length="416" mass="46449">MYQYKTLSNGIKVVAEKIDYLKSISIGVWVGNGSRYENKEVNGISHFIEHMLFKGTKNRSAAQIAHEIDSVGGQLDAFTSREYTCFYTKTLDSHIPIALEILSDMLYNPSLSPDDMALERQVIKEEIRMYEDSPEDLVYDLSSYAAWGDTPMGRTILGTYESLDSITPDIMRNYMNNHYTSANTIISVSGNFDDTFFELLEKYFGTKKMLDTKPYLPDAPYISKNNIVKEKDIEQVQLVATFKGIDVMDESVYSLLVFNNVFGSGMSSRLFQNIREQRGLVYSISAGHSAYINTGVFDISAGMSPESLGEVAHLISKEINTIKRNKLTSAEITKAKEQLKGNYILSSESTGARMQGAGRSLLLNKPIYTQEEALKKIDAVNADSVAEIIDRVLDSSTMCISAVGPVNNVENLFELD</sequence>
<dbReference type="GO" id="GO:0046872">
    <property type="term" value="F:metal ion binding"/>
    <property type="evidence" value="ECO:0007669"/>
    <property type="project" value="InterPro"/>
</dbReference>
<protein>
    <submittedName>
        <fullName evidence="5">Insulinase family protein</fullName>
    </submittedName>
</protein>
<name>A0AAE3DZS5_9FIRM</name>
<dbReference type="InterPro" id="IPR011249">
    <property type="entry name" value="Metalloenz_LuxS/M16"/>
</dbReference>
<dbReference type="Gene3D" id="3.30.830.10">
    <property type="entry name" value="Metalloenzyme, LuxS/M16 peptidase-like"/>
    <property type="match status" value="2"/>
</dbReference>
<evidence type="ECO:0000256" key="2">
    <source>
        <dbReference type="RuleBase" id="RU004447"/>
    </source>
</evidence>
<dbReference type="FunFam" id="3.30.830.10:FF:000008">
    <property type="entry name" value="Mitochondrial-processing peptidase subunit beta"/>
    <property type="match status" value="1"/>
</dbReference>
<dbReference type="PANTHER" id="PTHR11851">
    <property type="entry name" value="METALLOPROTEASE"/>
    <property type="match status" value="1"/>
</dbReference>
<accession>A0AAE3DZS5</accession>